<protein>
    <submittedName>
        <fullName evidence="5">SAM-dependent methyltransferase</fullName>
    </submittedName>
</protein>
<dbReference type="RefSeq" id="WP_098154254.1">
    <property type="nucleotide sequence ID" value="NZ_CM125933.1"/>
</dbReference>
<keyword evidence="3" id="KW-0949">S-adenosyl-L-methionine</keyword>
<dbReference type="CDD" id="cd02440">
    <property type="entry name" value="AdoMet_MTases"/>
    <property type="match status" value="1"/>
</dbReference>
<dbReference type="SUPFAM" id="SSF53335">
    <property type="entry name" value="S-adenosyl-L-methionine-dependent methyltransferases"/>
    <property type="match status" value="1"/>
</dbReference>
<evidence type="ECO:0000259" key="4">
    <source>
        <dbReference type="Pfam" id="PF13649"/>
    </source>
</evidence>
<feature type="domain" description="Methyltransferase" evidence="4">
    <location>
        <begin position="54"/>
        <end position="164"/>
    </location>
</feature>
<dbReference type="EMBL" id="PDDY01000004">
    <property type="protein sequence ID" value="PEH38940.1"/>
    <property type="molecule type" value="Genomic_DNA"/>
</dbReference>
<sequence length="299" mass="31749">MPTSSPPSQSELWNGSSGLAWVDTQPILDAMFQPLEQRLTEAAAADAAAHPHRVLDVGCGTGATTLALAAMAEAGAGAGAGAEGDRGGAFGDCLGIDISAPMLALARARAEQRGLHAARFVRADAQTHDFAPAGFELIQSRFGVMFFDDPRAAFANLRRAAAPGARLRFIAWRPADENPFMTTAERAAAPLLPALPARDPARPGQFAFGDPERMIGILHGAGWERIEIAPLDAACALPERDLPTYALRLGPVGQQLRDADARTRAQVIETVCAAFAPFLDGDMLRYRAACWWVEARAPI</sequence>
<dbReference type="GO" id="GO:0008757">
    <property type="term" value="F:S-adenosylmethionine-dependent methyltransferase activity"/>
    <property type="evidence" value="ECO:0007669"/>
    <property type="project" value="InterPro"/>
</dbReference>
<keyword evidence="1 5" id="KW-0489">Methyltransferase</keyword>
<comment type="caution">
    <text evidence="5">The sequence shown here is derived from an EMBL/GenBank/DDBJ whole genome shotgun (WGS) entry which is preliminary data.</text>
</comment>
<dbReference type="PANTHER" id="PTHR43464:SF19">
    <property type="entry name" value="UBIQUINONE BIOSYNTHESIS O-METHYLTRANSFERASE, MITOCHONDRIAL"/>
    <property type="match status" value="1"/>
</dbReference>
<dbReference type="Pfam" id="PF13649">
    <property type="entry name" value="Methyltransf_25"/>
    <property type="match status" value="1"/>
</dbReference>
<dbReference type="GO" id="GO:0032259">
    <property type="term" value="P:methylation"/>
    <property type="evidence" value="ECO:0007669"/>
    <property type="project" value="UniProtKB-KW"/>
</dbReference>
<reference evidence="6" key="1">
    <citation type="submission" date="2017-09" db="EMBL/GenBank/DDBJ databases">
        <title>FDA dAtabase for Regulatory Grade micrObial Sequences (FDA-ARGOS): Supporting development and validation of Infectious Disease Dx tests.</title>
        <authorList>
            <person name="Minogue T."/>
            <person name="Wolcott M."/>
            <person name="Wasieloski L."/>
            <person name="Aguilar W."/>
            <person name="Moore D."/>
            <person name="Tallon L."/>
            <person name="Sadzewicz L."/>
            <person name="Ott S."/>
            <person name="Zhao X."/>
            <person name="Nagaraj S."/>
            <person name="Vavikolanu K."/>
            <person name="Aluvathingal J."/>
            <person name="Nadendla S."/>
            <person name="Sichtig H."/>
        </authorList>
    </citation>
    <scope>NUCLEOTIDE SEQUENCE [LARGE SCALE GENOMIC DNA]</scope>
    <source>
        <strain evidence="6">FDAARGOS_390</strain>
    </source>
</reference>
<dbReference type="PANTHER" id="PTHR43464">
    <property type="entry name" value="METHYLTRANSFERASE"/>
    <property type="match status" value="1"/>
</dbReference>
<evidence type="ECO:0000256" key="1">
    <source>
        <dbReference type="ARBA" id="ARBA00022603"/>
    </source>
</evidence>
<organism evidence="5 6">
    <name type="scientific">Burkholderia gladioli</name>
    <name type="common">Pseudomonas marginata</name>
    <name type="synonym">Phytomonas marginata</name>
    <dbReference type="NCBI Taxonomy" id="28095"/>
    <lineage>
        <taxon>Bacteria</taxon>
        <taxon>Pseudomonadati</taxon>
        <taxon>Pseudomonadota</taxon>
        <taxon>Betaproteobacteria</taxon>
        <taxon>Burkholderiales</taxon>
        <taxon>Burkholderiaceae</taxon>
        <taxon>Burkholderia</taxon>
    </lineage>
</organism>
<evidence type="ECO:0000313" key="6">
    <source>
        <dbReference type="Proteomes" id="UP000220629"/>
    </source>
</evidence>
<evidence type="ECO:0000313" key="5">
    <source>
        <dbReference type="EMBL" id="PEH38940.1"/>
    </source>
</evidence>
<dbReference type="InterPro" id="IPR029063">
    <property type="entry name" value="SAM-dependent_MTases_sf"/>
</dbReference>
<dbReference type="InterPro" id="IPR041698">
    <property type="entry name" value="Methyltransf_25"/>
</dbReference>
<evidence type="ECO:0000256" key="3">
    <source>
        <dbReference type="ARBA" id="ARBA00022691"/>
    </source>
</evidence>
<dbReference type="Gene3D" id="3.40.50.150">
    <property type="entry name" value="Vaccinia Virus protein VP39"/>
    <property type="match status" value="1"/>
</dbReference>
<name>A0A2A7S6T7_BURGA</name>
<dbReference type="AlphaFoldDB" id="A0A2A7S6T7"/>
<dbReference type="Proteomes" id="UP000220629">
    <property type="component" value="Unassembled WGS sequence"/>
</dbReference>
<proteinExistence type="predicted"/>
<evidence type="ECO:0000256" key="2">
    <source>
        <dbReference type="ARBA" id="ARBA00022679"/>
    </source>
</evidence>
<gene>
    <name evidence="5" type="ORF">CRM94_31930</name>
</gene>
<accession>A0A2A7S6T7</accession>
<keyword evidence="2 5" id="KW-0808">Transferase</keyword>